<evidence type="ECO:0000256" key="3">
    <source>
        <dbReference type="ARBA" id="ARBA00022840"/>
    </source>
</evidence>
<protein>
    <recommendedName>
        <fullName evidence="5">biotin--[biotin carboxyl-carrier protein] ligase</fullName>
        <ecNumber evidence="5">6.3.4.15</ecNumber>
    </recommendedName>
</protein>
<evidence type="ECO:0000256" key="4">
    <source>
        <dbReference type="ARBA" id="ARBA00023267"/>
    </source>
</evidence>
<gene>
    <name evidence="8" type="ORF">EV675_1773</name>
</gene>
<dbReference type="EMBL" id="SGXC01000001">
    <property type="protein sequence ID" value="RZS85743.1"/>
    <property type="molecule type" value="Genomic_DNA"/>
</dbReference>
<evidence type="ECO:0000256" key="6">
    <source>
        <dbReference type="ARBA" id="ARBA00047846"/>
    </source>
</evidence>
<keyword evidence="3" id="KW-0067">ATP-binding</keyword>
<dbReference type="SUPFAM" id="SSF50037">
    <property type="entry name" value="C-terminal domain of transcriptional repressors"/>
    <property type="match status" value="1"/>
</dbReference>
<dbReference type="EC" id="6.3.4.15" evidence="5"/>
<dbReference type="RefSeq" id="WP_165404507.1">
    <property type="nucleotide sequence ID" value="NZ_SGXC01000001.1"/>
</dbReference>
<dbReference type="InterPro" id="IPR008988">
    <property type="entry name" value="Transcriptional_repressor_C"/>
</dbReference>
<sequence>MVAPDSALSDARLAPPAELAAGLRRLLPDWTVTWLDATASTNADLQQYLRRGGAGPALLGSHEQTSGRGRAGRPWRTRAGDALLFSCGWQADIPPARLPPLSLVAGVAACEALSGLLGSGTQGALALKWPNDVQWNTAKLAGILVETVAVPASGRMGLILGIGINLRGAAALSRALDREVADWAQTGAAGDPARLAAAVARSWHDAIARYAAEGFGPFQAWFARWDALFGLPVRVVDNGRILFEGTARGVDEGGKLLVQTADGTRAVTVGDISVRTAET</sequence>
<proteinExistence type="predicted"/>
<feature type="domain" description="BPL/LPL catalytic" evidence="7">
    <location>
        <begin position="17"/>
        <end position="211"/>
    </location>
</feature>
<dbReference type="PANTHER" id="PTHR12835:SF5">
    <property type="entry name" value="BIOTIN--PROTEIN LIGASE"/>
    <property type="match status" value="1"/>
</dbReference>
<keyword evidence="9" id="KW-1185">Reference proteome</keyword>
<dbReference type="GO" id="GO:0005737">
    <property type="term" value="C:cytoplasm"/>
    <property type="evidence" value="ECO:0007669"/>
    <property type="project" value="TreeGrafter"/>
</dbReference>
<name>A0A4Q7NL24_9BURK</name>
<dbReference type="AlphaFoldDB" id="A0A4Q7NL24"/>
<dbReference type="Pfam" id="PF03099">
    <property type="entry name" value="BPL_LplA_LipB"/>
    <property type="match status" value="1"/>
</dbReference>
<dbReference type="CDD" id="cd16442">
    <property type="entry name" value="BPL"/>
    <property type="match status" value="1"/>
</dbReference>
<dbReference type="Gene3D" id="2.30.30.100">
    <property type="match status" value="1"/>
</dbReference>
<keyword evidence="2" id="KW-0547">Nucleotide-binding</keyword>
<reference evidence="8 9" key="1">
    <citation type="submission" date="2019-02" db="EMBL/GenBank/DDBJ databases">
        <title>Genomic Encyclopedia of Type Strains, Phase IV (KMG-IV): sequencing the most valuable type-strain genomes for metagenomic binning, comparative biology and taxonomic classification.</title>
        <authorList>
            <person name="Goeker M."/>
        </authorList>
    </citation>
    <scope>NUCLEOTIDE SEQUENCE [LARGE SCALE GENOMIC DNA]</scope>
    <source>
        <strain evidence="8 9">K24</strain>
    </source>
</reference>
<dbReference type="PANTHER" id="PTHR12835">
    <property type="entry name" value="BIOTIN PROTEIN LIGASE"/>
    <property type="match status" value="1"/>
</dbReference>
<dbReference type="InterPro" id="IPR004143">
    <property type="entry name" value="BPL_LPL_catalytic"/>
</dbReference>
<dbReference type="Pfam" id="PF02237">
    <property type="entry name" value="BPL_C"/>
    <property type="match status" value="1"/>
</dbReference>
<evidence type="ECO:0000256" key="5">
    <source>
        <dbReference type="ARBA" id="ARBA00024227"/>
    </source>
</evidence>
<dbReference type="InterPro" id="IPR004408">
    <property type="entry name" value="Biotin_CoA_COase_ligase"/>
</dbReference>
<evidence type="ECO:0000313" key="9">
    <source>
        <dbReference type="Proteomes" id="UP000292445"/>
    </source>
</evidence>
<keyword evidence="1 8" id="KW-0436">Ligase</keyword>
<dbReference type="PROSITE" id="PS51733">
    <property type="entry name" value="BPL_LPL_CATALYTIC"/>
    <property type="match status" value="1"/>
</dbReference>
<dbReference type="GO" id="GO:0005524">
    <property type="term" value="F:ATP binding"/>
    <property type="evidence" value="ECO:0007669"/>
    <property type="project" value="UniProtKB-KW"/>
</dbReference>
<dbReference type="NCBIfam" id="TIGR00121">
    <property type="entry name" value="birA_ligase"/>
    <property type="match status" value="1"/>
</dbReference>
<dbReference type="InterPro" id="IPR045864">
    <property type="entry name" value="aa-tRNA-synth_II/BPL/LPL"/>
</dbReference>
<evidence type="ECO:0000313" key="8">
    <source>
        <dbReference type="EMBL" id="RZS85743.1"/>
    </source>
</evidence>
<dbReference type="SUPFAM" id="SSF55681">
    <property type="entry name" value="Class II aaRS and biotin synthetases"/>
    <property type="match status" value="1"/>
</dbReference>
<dbReference type="GO" id="GO:0004077">
    <property type="term" value="F:biotin--[biotin carboxyl-carrier protein] ligase activity"/>
    <property type="evidence" value="ECO:0007669"/>
    <property type="project" value="UniProtKB-EC"/>
</dbReference>
<evidence type="ECO:0000256" key="2">
    <source>
        <dbReference type="ARBA" id="ARBA00022741"/>
    </source>
</evidence>
<keyword evidence="4" id="KW-0092">Biotin</keyword>
<evidence type="ECO:0000256" key="1">
    <source>
        <dbReference type="ARBA" id="ARBA00022598"/>
    </source>
</evidence>
<organism evidence="8 9">
    <name type="scientific">Pigmentiphaga kullae</name>
    <dbReference type="NCBI Taxonomy" id="151784"/>
    <lineage>
        <taxon>Bacteria</taxon>
        <taxon>Pseudomonadati</taxon>
        <taxon>Pseudomonadota</taxon>
        <taxon>Betaproteobacteria</taxon>
        <taxon>Burkholderiales</taxon>
        <taxon>Alcaligenaceae</taxon>
        <taxon>Pigmentiphaga</taxon>
    </lineage>
</organism>
<dbReference type="Gene3D" id="3.30.930.10">
    <property type="entry name" value="Bira Bifunctional Protein, Domain 2"/>
    <property type="match status" value="1"/>
</dbReference>
<comment type="catalytic activity">
    <reaction evidence="6">
        <text>biotin + L-lysyl-[protein] + ATP = N(6)-biotinyl-L-lysyl-[protein] + AMP + diphosphate + H(+)</text>
        <dbReference type="Rhea" id="RHEA:11756"/>
        <dbReference type="Rhea" id="RHEA-COMP:9752"/>
        <dbReference type="Rhea" id="RHEA-COMP:10505"/>
        <dbReference type="ChEBI" id="CHEBI:15378"/>
        <dbReference type="ChEBI" id="CHEBI:29969"/>
        <dbReference type="ChEBI" id="CHEBI:30616"/>
        <dbReference type="ChEBI" id="CHEBI:33019"/>
        <dbReference type="ChEBI" id="CHEBI:57586"/>
        <dbReference type="ChEBI" id="CHEBI:83144"/>
        <dbReference type="ChEBI" id="CHEBI:456215"/>
        <dbReference type="EC" id="6.3.4.15"/>
    </reaction>
</comment>
<comment type="caution">
    <text evidence="8">The sequence shown here is derived from an EMBL/GenBank/DDBJ whole genome shotgun (WGS) entry which is preliminary data.</text>
</comment>
<evidence type="ECO:0000259" key="7">
    <source>
        <dbReference type="PROSITE" id="PS51733"/>
    </source>
</evidence>
<dbReference type="InterPro" id="IPR003142">
    <property type="entry name" value="BPL_C"/>
</dbReference>
<accession>A0A4Q7NL24</accession>
<dbReference type="Proteomes" id="UP000292445">
    <property type="component" value="Unassembled WGS sequence"/>
</dbReference>